<evidence type="ECO:0000313" key="2">
    <source>
        <dbReference type="Proteomes" id="UP000054399"/>
    </source>
</evidence>
<evidence type="ECO:0000313" key="1">
    <source>
        <dbReference type="EMBL" id="KAL0253718.1"/>
    </source>
</evidence>
<dbReference type="EMBL" id="ATAM02000002">
    <property type="protein sequence ID" value="KAL0253718.1"/>
    <property type="molecule type" value="Genomic_DNA"/>
</dbReference>
<keyword evidence="2" id="KW-1185">Reference proteome</keyword>
<organism evidence="1 2">
    <name type="scientific">Cryptococcus tetragattii IND107</name>
    <dbReference type="NCBI Taxonomy" id="1296105"/>
    <lineage>
        <taxon>Eukaryota</taxon>
        <taxon>Fungi</taxon>
        <taxon>Dikarya</taxon>
        <taxon>Basidiomycota</taxon>
        <taxon>Agaricomycotina</taxon>
        <taxon>Tremellomycetes</taxon>
        <taxon>Tremellales</taxon>
        <taxon>Cryptococcaceae</taxon>
        <taxon>Cryptococcus</taxon>
        <taxon>Cryptococcus gattii species complex</taxon>
    </lineage>
</organism>
<protein>
    <submittedName>
        <fullName evidence="1">Uncharacterized protein</fullName>
    </submittedName>
</protein>
<comment type="caution">
    <text evidence="1">The sequence shown here is derived from an EMBL/GenBank/DDBJ whole genome shotgun (WGS) entry which is preliminary data.</text>
</comment>
<proteinExistence type="predicted"/>
<dbReference type="GeneID" id="91987952"/>
<accession>A0ABR3BZA3</accession>
<dbReference type="Proteomes" id="UP000054399">
    <property type="component" value="Unassembled WGS sequence"/>
</dbReference>
<dbReference type="RefSeq" id="XP_066615939.1">
    <property type="nucleotide sequence ID" value="XM_066755653.1"/>
</dbReference>
<name>A0ABR3BZA3_9TREE</name>
<gene>
    <name evidence="1" type="ORF">I308_101094</name>
</gene>
<reference evidence="1" key="2">
    <citation type="submission" date="2024-01" db="EMBL/GenBank/DDBJ databases">
        <title>Comparative genomics of Cryptococcus and Kwoniella reveals pathogenesis evolution and contrasting modes of karyotype evolution via chromosome fusion or intercentromeric recombination.</title>
        <authorList>
            <person name="Coelho M.A."/>
            <person name="David-Palma M."/>
            <person name="Shea T."/>
            <person name="Bowers K."/>
            <person name="Mcginley-Smith S."/>
            <person name="Mohammad A.W."/>
            <person name="Gnirke A."/>
            <person name="Yurkov A.M."/>
            <person name="Nowrousian M."/>
            <person name="Sun S."/>
            <person name="Cuomo C.A."/>
            <person name="Heitman J."/>
        </authorList>
    </citation>
    <scope>NUCLEOTIDE SEQUENCE</scope>
    <source>
        <strain evidence="1">IND107</strain>
    </source>
</reference>
<sequence length="79" mass="9059">MVNDRYVEGKSPASASYRQKLSYRLWLCGPEDDPLRVKKRMRCNLVHGVGWWALNCACSRSQHEIIPTALTLHAQDMSL</sequence>
<reference evidence="1" key="1">
    <citation type="submission" date="2015-01" db="EMBL/GenBank/DDBJ databases">
        <authorList>
            <consortium name="The Broad Institute Genomics Platform"/>
            <person name="Cuomo C."/>
            <person name="Litvintseva A."/>
            <person name="Chen Y."/>
            <person name="Heitman J."/>
            <person name="Sun S."/>
            <person name="Springer D."/>
            <person name="Dromer F."/>
            <person name="Young S."/>
            <person name="Zeng Q."/>
            <person name="Gargeya S."/>
            <person name="Abouelleil A."/>
            <person name="Alvarado L."/>
            <person name="Chapman S.B."/>
            <person name="Gainer-Dewar J."/>
            <person name="Goldberg J."/>
            <person name="Griggs A."/>
            <person name="Gujja S."/>
            <person name="Hansen M."/>
            <person name="Howarth C."/>
            <person name="Imamovic A."/>
            <person name="Larimer J."/>
            <person name="Murphy C."/>
            <person name="Naylor J."/>
            <person name="Pearson M."/>
            <person name="Priest M."/>
            <person name="Roberts A."/>
            <person name="Saif S."/>
            <person name="Shea T."/>
            <person name="Sykes S."/>
            <person name="Wortman J."/>
            <person name="Nusbaum C."/>
            <person name="Birren B."/>
        </authorList>
    </citation>
    <scope>NUCLEOTIDE SEQUENCE</scope>
    <source>
        <strain evidence="1">IND107</strain>
    </source>
</reference>